<evidence type="ECO:0000256" key="6">
    <source>
        <dbReference type="ARBA" id="ARBA00022967"/>
    </source>
</evidence>
<dbReference type="SFLD" id="SFLDF00027">
    <property type="entry name" value="p-type_atpase"/>
    <property type="match status" value="1"/>
</dbReference>
<dbReference type="InterPro" id="IPR023214">
    <property type="entry name" value="HAD_sf"/>
</dbReference>
<dbReference type="GO" id="GO:0005507">
    <property type="term" value="F:copper ion binding"/>
    <property type="evidence" value="ECO:0007669"/>
    <property type="project" value="InterPro"/>
</dbReference>
<evidence type="ECO:0000256" key="8">
    <source>
        <dbReference type="ARBA" id="ARBA00023008"/>
    </source>
</evidence>
<dbReference type="PROSITE" id="PS01047">
    <property type="entry name" value="HMA_1"/>
    <property type="match status" value="3"/>
</dbReference>
<dbReference type="InterPro" id="IPR006122">
    <property type="entry name" value="HMA_Cu_ion-bd"/>
</dbReference>
<dbReference type="Gene3D" id="2.70.150.10">
    <property type="entry name" value="Calcium-transporting ATPase, cytoplasmic transduction domain A"/>
    <property type="match status" value="1"/>
</dbReference>
<dbReference type="GO" id="GO:0016887">
    <property type="term" value="F:ATP hydrolysis activity"/>
    <property type="evidence" value="ECO:0007669"/>
    <property type="project" value="InterPro"/>
</dbReference>
<dbReference type="PANTHER" id="PTHR46594">
    <property type="entry name" value="P-TYPE CATION-TRANSPORTING ATPASE"/>
    <property type="match status" value="1"/>
</dbReference>
<feature type="transmembrane region" description="Helical" evidence="11">
    <location>
        <begin position="956"/>
        <end position="977"/>
    </location>
</feature>
<name>A0A6A5B914_NAEFO</name>
<dbReference type="PRINTS" id="PR00942">
    <property type="entry name" value="CUATPASEI"/>
</dbReference>
<dbReference type="GO" id="GO:0016020">
    <property type="term" value="C:membrane"/>
    <property type="evidence" value="ECO:0007669"/>
    <property type="project" value="UniProtKB-SubCell"/>
</dbReference>
<feature type="domain" description="HMA" evidence="12">
    <location>
        <begin position="339"/>
        <end position="403"/>
    </location>
</feature>
<dbReference type="Pfam" id="PF00122">
    <property type="entry name" value="E1-E2_ATPase"/>
    <property type="match status" value="1"/>
</dbReference>
<organism evidence="13 14">
    <name type="scientific">Naegleria fowleri</name>
    <name type="common">Brain eating amoeba</name>
    <dbReference type="NCBI Taxonomy" id="5763"/>
    <lineage>
        <taxon>Eukaryota</taxon>
        <taxon>Discoba</taxon>
        <taxon>Heterolobosea</taxon>
        <taxon>Tetramitia</taxon>
        <taxon>Eutetramitia</taxon>
        <taxon>Vahlkampfiidae</taxon>
        <taxon>Naegleria</taxon>
    </lineage>
</organism>
<dbReference type="CDD" id="cd00371">
    <property type="entry name" value="HMA"/>
    <property type="match status" value="3"/>
</dbReference>
<feature type="transmembrane region" description="Helical" evidence="11">
    <location>
        <begin position="914"/>
        <end position="936"/>
    </location>
</feature>
<dbReference type="PANTHER" id="PTHR46594:SF4">
    <property type="entry name" value="P-TYPE CATION-TRANSPORTING ATPASE"/>
    <property type="match status" value="1"/>
</dbReference>
<evidence type="ECO:0000256" key="10">
    <source>
        <dbReference type="ARBA" id="ARBA00023136"/>
    </source>
</evidence>
<dbReference type="SUPFAM" id="SSF81653">
    <property type="entry name" value="Calcium ATPase, transduction domain A"/>
    <property type="match status" value="1"/>
</dbReference>
<evidence type="ECO:0000256" key="5">
    <source>
        <dbReference type="ARBA" id="ARBA00022737"/>
    </source>
</evidence>
<dbReference type="SFLD" id="SFLDS00003">
    <property type="entry name" value="Haloacid_Dehalogenase"/>
    <property type="match status" value="1"/>
</dbReference>
<accession>A0A6A5B914</accession>
<keyword evidence="4 11" id="KW-0479">Metal-binding</keyword>
<dbReference type="InterPro" id="IPR044492">
    <property type="entry name" value="P_typ_ATPase_HD_dom"/>
</dbReference>
<feature type="transmembrane region" description="Helical" evidence="11">
    <location>
        <begin position="1276"/>
        <end position="1298"/>
    </location>
</feature>
<dbReference type="OMA" id="IGWAFCY"/>
<dbReference type="InterPro" id="IPR036412">
    <property type="entry name" value="HAD-like_sf"/>
</dbReference>
<dbReference type="SUPFAM" id="SSF81665">
    <property type="entry name" value="Calcium ATPase, transmembrane domain M"/>
    <property type="match status" value="1"/>
</dbReference>
<feature type="transmembrane region" description="Helical" evidence="11">
    <location>
        <begin position="1304"/>
        <end position="1325"/>
    </location>
</feature>
<keyword evidence="3 11" id="KW-0812">Transmembrane</keyword>
<dbReference type="GeneID" id="68113425"/>
<evidence type="ECO:0000256" key="9">
    <source>
        <dbReference type="ARBA" id="ARBA00023065"/>
    </source>
</evidence>
<dbReference type="FunFam" id="2.70.150.10:FF:000002">
    <property type="entry name" value="Copper-transporting ATPase 1, putative"/>
    <property type="match status" value="1"/>
</dbReference>
<dbReference type="CDD" id="cd02094">
    <property type="entry name" value="P-type_ATPase_Cu-like"/>
    <property type="match status" value="1"/>
</dbReference>
<evidence type="ECO:0000256" key="4">
    <source>
        <dbReference type="ARBA" id="ARBA00022723"/>
    </source>
</evidence>
<keyword evidence="2" id="KW-0813">Transport</keyword>
<dbReference type="InterPro" id="IPR036163">
    <property type="entry name" value="HMA_dom_sf"/>
</dbReference>
<feature type="domain" description="HMA" evidence="12">
    <location>
        <begin position="268"/>
        <end position="333"/>
    </location>
</feature>
<dbReference type="RefSeq" id="XP_044559446.1">
    <property type="nucleotide sequence ID" value="XM_044709817.1"/>
</dbReference>
<evidence type="ECO:0000256" key="1">
    <source>
        <dbReference type="ARBA" id="ARBA00004370"/>
    </source>
</evidence>
<dbReference type="EMBL" id="VFQX01000051">
    <property type="protein sequence ID" value="KAF0974733.1"/>
    <property type="molecule type" value="Genomic_DNA"/>
</dbReference>
<dbReference type="VEuPathDB" id="AmoebaDB:FDP41_006207"/>
<dbReference type="Pfam" id="PF00702">
    <property type="entry name" value="Hydrolase"/>
    <property type="match status" value="1"/>
</dbReference>
<evidence type="ECO:0000313" key="13">
    <source>
        <dbReference type="EMBL" id="KAF0974733.1"/>
    </source>
</evidence>
<feature type="domain" description="HMA" evidence="12">
    <location>
        <begin position="478"/>
        <end position="544"/>
    </location>
</feature>
<evidence type="ECO:0000313" key="14">
    <source>
        <dbReference type="Proteomes" id="UP000444721"/>
    </source>
</evidence>
<keyword evidence="9" id="KW-0406">Ion transport</keyword>
<dbReference type="Gene3D" id="3.40.1110.10">
    <property type="entry name" value="Calcium-transporting ATPase, cytoplasmic domain N"/>
    <property type="match status" value="1"/>
</dbReference>
<dbReference type="InterPro" id="IPR006121">
    <property type="entry name" value="HMA_dom"/>
</dbReference>
<dbReference type="InterPro" id="IPR023299">
    <property type="entry name" value="ATPase_P-typ_cyto_dom_N"/>
</dbReference>
<dbReference type="PRINTS" id="PR00119">
    <property type="entry name" value="CATATPASE"/>
</dbReference>
<dbReference type="InterPro" id="IPR059000">
    <property type="entry name" value="ATPase_P-type_domA"/>
</dbReference>
<comment type="caution">
    <text evidence="13">The sequence shown here is derived from an EMBL/GenBank/DDBJ whole genome shotgun (WGS) entry which is preliminary data.</text>
</comment>
<evidence type="ECO:0000256" key="2">
    <source>
        <dbReference type="ARBA" id="ARBA00022448"/>
    </source>
</evidence>
<dbReference type="FunFam" id="3.30.70.100:FF:000005">
    <property type="entry name" value="Copper-exporting P-type ATPase A"/>
    <property type="match status" value="1"/>
</dbReference>
<comment type="similarity">
    <text evidence="11">Belongs to the cation transport ATPase (P-type) (TC 3.A.3) family. Type IB subfamily.</text>
</comment>
<dbReference type="GO" id="GO:0005524">
    <property type="term" value="F:ATP binding"/>
    <property type="evidence" value="ECO:0007669"/>
    <property type="project" value="UniProtKB-UniRule"/>
</dbReference>
<dbReference type="Gene3D" id="3.40.50.1000">
    <property type="entry name" value="HAD superfamily/HAD-like"/>
    <property type="match status" value="1"/>
</dbReference>
<dbReference type="InterPro" id="IPR001757">
    <property type="entry name" value="P_typ_ATPase"/>
</dbReference>
<dbReference type="InterPro" id="IPR008250">
    <property type="entry name" value="ATPase_P-typ_transduc_dom_A_sf"/>
</dbReference>
<feature type="transmembrane region" description="Helical" evidence="11">
    <location>
        <begin position="724"/>
        <end position="746"/>
    </location>
</feature>
<dbReference type="PROSITE" id="PS50846">
    <property type="entry name" value="HMA_2"/>
    <property type="match status" value="3"/>
</dbReference>
<dbReference type="NCBIfam" id="TIGR00003">
    <property type="entry name" value="copper ion binding protein"/>
    <property type="match status" value="1"/>
</dbReference>
<dbReference type="Proteomes" id="UP000444721">
    <property type="component" value="Unassembled WGS sequence"/>
</dbReference>
<keyword evidence="6" id="KW-1278">Translocase</keyword>
<dbReference type="InterPro" id="IPR018303">
    <property type="entry name" value="ATPase_P-typ_P_site"/>
</dbReference>
<dbReference type="SUPFAM" id="SSF56784">
    <property type="entry name" value="HAD-like"/>
    <property type="match status" value="1"/>
</dbReference>
<keyword evidence="14" id="KW-1185">Reference proteome</keyword>
<keyword evidence="5" id="KW-0677">Repeat</keyword>
<protein>
    <recommendedName>
        <fullName evidence="12">HMA domain-containing protein</fullName>
    </recommendedName>
</protein>
<evidence type="ECO:0000256" key="11">
    <source>
        <dbReference type="RuleBase" id="RU362081"/>
    </source>
</evidence>
<dbReference type="GO" id="GO:0019829">
    <property type="term" value="F:ATPase-coupled monoatomic cation transmembrane transporter activity"/>
    <property type="evidence" value="ECO:0007669"/>
    <property type="project" value="InterPro"/>
</dbReference>
<evidence type="ECO:0000259" key="12">
    <source>
        <dbReference type="PROSITE" id="PS50846"/>
    </source>
</evidence>
<keyword evidence="11" id="KW-0067">ATP-binding</keyword>
<keyword evidence="8" id="KW-0186">Copper</keyword>
<proteinExistence type="inferred from homology"/>
<reference evidence="13 14" key="1">
    <citation type="journal article" date="2019" name="Sci. Rep.">
        <title>Nanopore sequencing improves the draft genome of the human pathogenic amoeba Naegleria fowleri.</title>
        <authorList>
            <person name="Liechti N."/>
            <person name="Schurch N."/>
            <person name="Bruggmann R."/>
            <person name="Wittwer M."/>
        </authorList>
    </citation>
    <scope>NUCLEOTIDE SEQUENCE [LARGE SCALE GENOMIC DNA]</scope>
    <source>
        <strain evidence="13 14">ATCC 30894</strain>
    </source>
</reference>
<gene>
    <name evidence="13" type="ORF">FDP41_006207</name>
</gene>
<feature type="transmembrane region" description="Helical" evidence="11">
    <location>
        <begin position="648"/>
        <end position="669"/>
    </location>
</feature>
<evidence type="ECO:0000256" key="7">
    <source>
        <dbReference type="ARBA" id="ARBA00022989"/>
    </source>
</evidence>
<dbReference type="NCBIfam" id="TIGR01494">
    <property type="entry name" value="ATPase_P-type"/>
    <property type="match status" value="1"/>
</dbReference>
<dbReference type="OrthoDB" id="432719at2759"/>
<dbReference type="InterPro" id="IPR017969">
    <property type="entry name" value="Heavy-metal-associated_CS"/>
</dbReference>
<dbReference type="SUPFAM" id="SSF55008">
    <property type="entry name" value="HMA, heavy metal-associated domain"/>
    <property type="match status" value="4"/>
</dbReference>
<comment type="subcellular location">
    <subcellularLocation>
        <location evidence="1 11">Membrane</location>
    </subcellularLocation>
</comment>
<dbReference type="InterPro" id="IPR023298">
    <property type="entry name" value="ATPase_P-typ_TM_dom_sf"/>
</dbReference>
<evidence type="ECO:0000256" key="3">
    <source>
        <dbReference type="ARBA" id="ARBA00022692"/>
    </source>
</evidence>
<dbReference type="InterPro" id="IPR027256">
    <property type="entry name" value="P-typ_ATPase_IB"/>
</dbReference>
<feature type="transmembrane region" description="Helical" evidence="11">
    <location>
        <begin position="689"/>
        <end position="712"/>
    </location>
</feature>
<dbReference type="SFLD" id="SFLDG00002">
    <property type="entry name" value="C1.7:_P-type_atpase_like"/>
    <property type="match status" value="1"/>
</dbReference>
<dbReference type="Gene3D" id="3.30.70.100">
    <property type="match status" value="4"/>
</dbReference>
<dbReference type="NCBIfam" id="TIGR01525">
    <property type="entry name" value="ATPase-IB_hvy"/>
    <property type="match status" value="1"/>
</dbReference>
<keyword evidence="10 11" id="KW-0472">Membrane</keyword>
<dbReference type="VEuPathDB" id="AmoebaDB:NF0021200"/>
<dbReference type="Pfam" id="PF00403">
    <property type="entry name" value="HMA"/>
    <property type="match status" value="3"/>
</dbReference>
<dbReference type="VEuPathDB" id="AmoebaDB:NfTy_077480"/>
<keyword evidence="7 11" id="KW-1133">Transmembrane helix</keyword>
<sequence length="1330" mass="147110">MSAEIIAVPSAMIPRELRSDDETSFMFHVDKNSSCGCSCSSCQCTSIIKEYFDGDGVDSSNTEKRGLACGCSSSCCESGKRESTASSESKMNDPSSGCIENCFMKRIRQIYHFEIVLVRKKSENNAMDIIEKLKDQAFISIAESEGELRVYVSGYVSLFQLLNNLFESHRKSFHIKNARTMKVHQVKFHDSCKMRCNGCSSKVEKAFVDLKDVSHMFCDLEDQTVIFFFSQESTRHAINDILTNDLKKTYDVLNSNIEIVHEEHNQENVLTLKVEGMRCGGCTSKVKKLLEDQFKAHDVNIDLSAKKVVFKVADPNVEEKIIEEIESLGYSCSRFADYKEHSIKVNGMRCGGCKNKITQALQSDERVYFVDVDLENKLVSVQCEYDEPSVLIEKIESLGFKCEKEVEMFTIRTAKTSPTTAYKKEVDEDALKETPSTGNLYLYAPVDEMEEIEIEMHDVRLLHHKDDGVEYAAASPNKKCVVSIDGMSCASCVAKIEKALKKLPGVSNAVVNLIMQKGDITYDDSLITEKEIVKKIESLGYKCESLTEQMSNEKNKLLLSVHSGHKDELVDLITHIPGVIDISVGIDEDKSNSMLTILFDSNVVKARKIYDEAIARASQSNFDVKIVKSSMMKNKLDTLARKQEIKKWMFYFIFSASFTLPAMIIAMIFGNIHETKMGLMTQIAPGLTVMSLIMFLLITPVQFIGGYPFYLLSLKALKARSLDMNVLIAIATTEAYGYSLFTNIYNMVEGKISIEHDYFETAAALIMFLSLGRLLESIAKGKTSSALVTLLNLQPAVAILVDETDNSEKEIDVDLVQEGDILKVIRANKVPVDGVITSLDGEALVDEQMITGESLPVTKKVGSEVIGGTVNVGDTYFYMRATRVGSDSTLSGIAKLVEQAQTDKPQIQGLADKISSWFVPAVILLSIIVFVVWAILGAFDMYPKEWRADHMSPYVFALLLSTSTVIIACPCALGLAVPTATMVGTGLGAKHGILIKGGSPIEIVKKATAVTFDKTGTLTKGELVVDDIEMFDDNAVLADIIRYTAVAESSSEHPIGKALVKFCKQHVSYNEALFNASSSSMTEFNAVSGRGISCNIENVHIDIGNQQFMYDQECVMPEFNDSNRYQTLVFVAINKKLQALFSLSDEIREESFQVVKDLHNKGLNVFMLTGDNNSVANYVGDKLGIPSDRIFSQLTPAGKTNKVKELQDNKEIVIMIGDGINDAPVIVQADVGISVGQGTDVAIECAQIILMKNDLRSLVSTISLCRSIYNRIVLNFVWAFGYNLVAVPFAAGVFFPLIKVMIPPWVAGIAMVSSSICVLLSSLSLRLHRM</sequence>
<dbReference type="PROSITE" id="PS00154">
    <property type="entry name" value="ATPASE_E1_E2"/>
    <property type="match status" value="1"/>
</dbReference>
<keyword evidence="11" id="KW-0547">Nucleotide-binding</keyword>